<name>B0CZP6_LACBS</name>
<reference evidence="1 2" key="1">
    <citation type="journal article" date="2008" name="Nature">
        <title>The genome of Laccaria bicolor provides insights into mycorrhizal symbiosis.</title>
        <authorList>
            <person name="Martin F."/>
            <person name="Aerts A."/>
            <person name="Ahren D."/>
            <person name="Brun A."/>
            <person name="Danchin E.G.J."/>
            <person name="Duchaussoy F."/>
            <person name="Gibon J."/>
            <person name="Kohler A."/>
            <person name="Lindquist E."/>
            <person name="Pereda V."/>
            <person name="Salamov A."/>
            <person name="Shapiro H.J."/>
            <person name="Wuyts J."/>
            <person name="Blaudez D."/>
            <person name="Buee M."/>
            <person name="Brokstein P."/>
            <person name="Canbaeck B."/>
            <person name="Cohen D."/>
            <person name="Courty P.E."/>
            <person name="Coutinho P.M."/>
            <person name="Delaruelle C."/>
            <person name="Detter J.C."/>
            <person name="Deveau A."/>
            <person name="DiFazio S."/>
            <person name="Duplessis S."/>
            <person name="Fraissinet-Tachet L."/>
            <person name="Lucic E."/>
            <person name="Frey-Klett P."/>
            <person name="Fourrey C."/>
            <person name="Feussner I."/>
            <person name="Gay G."/>
            <person name="Grimwood J."/>
            <person name="Hoegger P.J."/>
            <person name="Jain P."/>
            <person name="Kilaru S."/>
            <person name="Labbe J."/>
            <person name="Lin Y.C."/>
            <person name="Legue V."/>
            <person name="Le Tacon F."/>
            <person name="Marmeisse R."/>
            <person name="Melayah D."/>
            <person name="Montanini B."/>
            <person name="Muratet M."/>
            <person name="Nehls U."/>
            <person name="Niculita-Hirzel H."/>
            <person name="Oudot-Le Secq M.P."/>
            <person name="Peter M."/>
            <person name="Quesneville H."/>
            <person name="Rajashekar B."/>
            <person name="Reich M."/>
            <person name="Rouhier N."/>
            <person name="Schmutz J."/>
            <person name="Yin T."/>
            <person name="Chalot M."/>
            <person name="Henrissat B."/>
            <person name="Kuees U."/>
            <person name="Lucas S."/>
            <person name="Van de Peer Y."/>
            <person name="Podila G.K."/>
            <person name="Polle A."/>
            <person name="Pukkila P.J."/>
            <person name="Richardson P.M."/>
            <person name="Rouze P."/>
            <person name="Sanders I.R."/>
            <person name="Stajich J.E."/>
            <person name="Tunlid A."/>
            <person name="Tuskan G."/>
            <person name="Grigoriev I.V."/>
        </authorList>
    </citation>
    <scope>NUCLEOTIDE SEQUENCE [LARGE SCALE GENOMIC DNA]</scope>
    <source>
        <strain evidence="2">S238N-H82 / ATCC MYA-4686</strain>
    </source>
</reference>
<gene>
    <name evidence="1" type="ORF">LACBIDRAFT_323274</name>
</gene>
<dbReference type="Proteomes" id="UP000001194">
    <property type="component" value="Unassembled WGS sequence"/>
</dbReference>
<dbReference type="InParanoid" id="B0CZP6"/>
<dbReference type="EMBL" id="DS547094">
    <property type="protein sequence ID" value="EDR12187.1"/>
    <property type="molecule type" value="Genomic_DNA"/>
</dbReference>
<organism evidence="2">
    <name type="scientific">Laccaria bicolor (strain S238N-H82 / ATCC MYA-4686)</name>
    <name type="common">Bicoloured deceiver</name>
    <name type="synonym">Laccaria laccata var. bicolor</name>
    <dbReference type="NCBI Taxonomy" id="486041"/>
    <lineage>
        <taxon>Eukaryota</taxon>
        <taxon>Fungi</taxon>
        <taxon>Dikarya</taxon>
        <taxon>Basidiomycota</taxon>
        <taxon>Agaricomycotina</taxon>
        <taxon>Agaricomycetes</taxon>
        <taxon>Agaricomycetidae</taxon>
        <taxon>Agaricales</taxon>
        <taxon>Agaricineae</taxon>
        <taxon>Hydnangiaceae</taxon>
        <taxon>Laccaria</taxon>
    </lineage>
</organism>
<accession>B0CZP6</accession>
<keyword evidence="2" id="KW-1185">Reference proteome</keyword>
<protein>
    <submittedName>
        <fullName evidence="1">Predicted protein</fullName>
    </submittedName>
</protein>
<proteinExistence type="predicted"/>
<dbReference type="AlphaFoldDB" id="B0CZP6"/>
<evidence type="ECO:0000313" key="2">
    <source>
        <dbReference type="Proteomes" id="UP000001194"/>
    </source>
</evidence>
<dbReference type="KEGG" id="lbc:LACBIDRAFT_323274"/>
<dbReference type="HOGENOM" id="CLU_1768400_0_0_1"/>
<sequence>MEALQVYTDPTKIHEHVLQIHLVAIDRALENLATPFYIFGANIAPHSHTSGEGSLKIKEEGGIGQLIIEFNCITQCGTLVLLIERMELGVEEKEKVPVHVKDGYRHFEQWAEVLKGVANGRIEMDEIMCFLGGRGEP</sequence>
<dbReference type="OrthoDB" id="10351650at2759"/>
<dbReference type="GeneID" id="6072230"/>
<evidence type="ECO:0000313" key="1">
    <source>
        <dbReference type="EMBL" id="EDR12187.1"/>
    </source>
</evidence>
<dbReference type="RefSeq" id="XP_001876451.1">
    <property type="nucleotide sequence ID" value="XM_001876416.1"/>
</dbReference>